<dbReference type="InterPro" id="IPR042099">
    <property type="entry name" value="ANL_N_sf"/>
</dbReference>
<dbReference type="PANTHER" id="PTHR45527:SF1">
    <property type="entry name" value="FATTY ACID SYNTHASE"/>
    <property type="match status" value="1"/>
</dbReference>
<dbReference type="InterPro" id="IPR025110">
    <property type="entry name" value="AMP-bd_C"/>
</dbReference>
<evidence type="ECO:0000259" key="2">
    <source>
        <dbReference type="Pfam" id="PF13193"/>
    </source>
</evidence>
<evidence type="ECO:0000313" key="4">
    <source>
        <dbReference type="Proteomes" id="UP001212326"/>
    </source>
</evidence>
<dbReference type="Gene3D" id="3.40.50.12780">
    <property type="entry name" value="N-terminal domain of ligase-like"/>
    <property type="match status" value="1"/>
</dbReference>
<dbReference type="NCBIfam" id="TIGR01733">
    <property type="entry name" value="AA-adenyl-dom"/>
    <property type="match status" value="1"/>
</dbReference>
<dbReference type="CDD" id="cd12117">
    <property type="entry name" value="A_NRPS_Srf_like"/>
    <property type="match status" value="1"/>
</dbReference>
<proteinExistence type="predicted"/>
<accession>A0ABY7PIA3</accession>
<dbReference type="Gene3D" id="3.30.300.30">
    <property type="match status" value="1"/>
</dbReference>
<evidence type="ECO:0000313" key="3">
    <source>
        <dbReference type="EMBL" id="WBO68711.1"/>
    </source>
</evidence>
<dbReference type="PANTHER" id="PTHR45527">
    <property type="entry name" value="NONRIBOSOMAL PEPTIDE SYNTHETASE"/>
    <property type="match status" value="1"/>
</dbReference>
<dbReference type="InterPro" id="IPR000873">
    <property type="entry name" value="AMP-dep_synth/lig_dom"/>
</dbReference>
<dbReference type="SUPFAM" id="SSF56801">
    <property type="entry name" value="Acetyl-CoA synthetase-like"/>
    <property type="match status" value="1"/>
</dbReference>
<gene>
    <name evidence="3" type="ORF">O1G22_40870</name>
</gene>
<dbReference type="RefSeq" id="WP_270085939.1">
    <property type="nucleotide sequence ID" value="NZ_CP115300.1"/>
</dbReference>
<dbReference type="Pfam" id="PF00501">
    <property type="entry name" value="AMP-binding"/>
    <property type="match status" value="1"/>
</dbReference>
<dbReference type="Proteomes" id="UP001212326">
    <property type="component" value="Chromosome"/>
</dbReference>
<evidence type="ECO:0000259" key="1">
    <source>
        <dbReference type="Pfam" id="PF00501"/>
    </source>
</evidence>
<sequence length="522" mass="56297">MVTLDEAFRRWAERTPDAVALESADTVLTYRELDARAGRLARRLHRHGVRPGELVGVAARPSPRFVVTMLAVIRAGAAYVPLDLSYPADRLAHMRRDSGIRLLIADSAEELEELEELKDGLAGCEVLTPDLLPDEPEDVLTSAPAAPAGLAYAIYTSGSTGLPKAVLVEHRNVLAFALGQDFVGLGPGRAMLRTSSFSFDASVLETWGVLLRGARLVFPPEDMLGSEELAEVLTAHRVTDLWLSVGLFHQLVDEDPAALAGLRTVVTGGDVVSPQRVRRALAANPGLTVSHVYGPTETTVICCRHFVSDPESVESPLPLGKPIPGVRFHIVGEQGEILPPGETGELWIAGETVARGYHDRPELTAELFVTEPGTEDGRAYRSGDLARMRPDGVVEFLGRADRQVKVRGFRVEPGEIESALLDVPGVRACLVVARPAPPGDKRIVAYVVPRPGARVPAAEAHRLLAGRLPRHMLPAEYMAIEALPLDANGKPDRHRLPDPVWGSGTHTLLAAPAPPAVPFERI</sequence>
<dbReference type="InterPro" id="IPR010071">
    <property type="entry name" value="AA_adenyl_dom"/>
</dbReference>
<feature type="domain" description="AMP-dependent synthetase/ligase" evidence="1">
    <location>
        <begin position="8"/>
        <end position="358"/>
    </location>
</feature>
<reference evidence="3 4" key="1">
    <citation type="submission" date="2022-12" db="EMBL/GenBank/DDBJ databases">
        <authorList>
            <person name="Mo P."/>
        </authorList>
    </citation>
    <scope>NUCLEOTIDE SEQUENCE [LARGE SCALE GENOMIC DNA]</scope>
    <source>
        <strain evidence="3 4">HUAS 2-6</strain>
    </source>
</reference>
<keyword evidence="4" id="KW-1185">Reference proteome</keyword>
<dbReference type="InterPro" id="IPR045851">
    <property type="entry name" value="AMP-bd_C_sf"/>
</dbReference>
<feature type="domain" description="AMP-binding enzyme C-terminal" evidence="2">
    <location>
        <begin position="415"/>
        <end position="490"/>
    </location>
</feature>
<protein>
    <submittedName>
        <fullName evidence="3">Amino acid adenylation domain-containing protein</fullName>
    </submittedName>
</protein>
<name>A0ABY7PIA3_9ACTN</name>
<dbReference type="Pfam" id="PF13193">
    <property type="entry name" value="AMP-binding_C"/>
    <property type="match status" value="1"/>
</dbReference>
<dbReference type="EMBL" id="CP115300">
    <property type="protein sequence ID" value="WBO68711.1"/>
    <property type="molecule type" value="Genomic_DNA"/>
</dbReference>
<organism evidence="3 4">
    <name type="scientific">Streptomyces camelliae</name>
    <dbReference type="NCBI Taxonomy" id="3004093"/>
    <lineage>
        <taxon>Bacteria</taxon>
        <taxon>Bacillati</taxon>
        <taxon>Actinomycetota</taxon>
        <taxon>Actinomycetes</taxon>
        <taxon>Kitasatosporales</taxon>
        <taxon>Streptomycetaceae</taxon>
        <taxon>Streptomyces</taxon>
    </lineage>
</organism>